<keyword evidence="2" id="KW-1133">Transmembrane helix</keyword>
<evidence type="ECO:0000256" key="1">
    <source>
        <dbReference type="SAM" id="MobiDB-lite"/>
    </source>
</evidence>
<protein>
    <submittedName>
        <fullName evidence="3">Uncharacterized protein</fullName>
    </submittedName>
</protein>
<dbReference type="Proteomes" id="UP000701801">
    <property type="component" value="Unassembled WGS sequence"/>
</dbReference>
<gene>
    <name evidence="3" type="ORF">HYALB_00005388</name>
</gene>
<keyword evidence="2" id="KW-0472">Membrane</keyword>
<organism evidence="3 4">
    <name type="scientific">Hymenoscyphus albidus</name>
    <dbReference type="NCBI Taxonomy" id="595503"/>
    <lineage>
        <taxon>Eukaryota</taxon>
        <taxon>Fungi</taxon>
        <taxon>Dikarya</taxon>
        <taxon>Ascomycota</taxon>
        <taxon>Pezizomycotina</taxon>
        <taxon>Leotiomycetes</taxon>
        <taxon>Helotiales</taxon>
        <taxon>Helotiaceae</taxon>
        <taxon>Hymenoscyphus</taxon>
    </lineage>
</organism>
<proteinExistence type="predicted"/>
<feature type="transmembrane region" description="Helical" evidence="2">
    <location>
        <begin position="213"/>
        <end position="235"/>
    </location>
</feature>
<keyword evidence="2" id="KW-0812">Transmembrane</keyword>
<keyword evidence="4" id="KW-1185">Reference proteome</keyword>
<dbReference type="OrthoDB" id="10536625at2759"/>
<dbReference type="AlphaFoldDB" id="A0A9N9LCC0"/>
<evidence type="ECO:0000313" key="4">
    <source>
        <dbReference type="Proteomes" id="UP000701801"/>
    </source>
</evidence>
<comment type="caution">
    <text evidence="3">The sequence shown here is derived from an EMBL/GenBank/DDBJ whole genome shotgun (WGS) entry which is preliminary data.</text>
</comment>
<feature type="non-terminal residue" evidence="3">
    <location>
        <position position="1"/>
    </location>
</feature>
<sequence>LLRITLILQLLIPSHPISKLQRHKSPSHPIHNPQNAYQPPHPFASNLTTNDPAEVFALKKELQTFTQITDTLRALIQEERHFPISWERMNLTEALENTMGRWLEMRRHLRDVAQFARGAGKPVVEGEGKGEGEGEGMNREGKVVKGIVDEIIEEIRTLNGDVDMNKNTSSPINITETSAGINTSTSIPIIPRGINDPTIPSIPTITKTPSSPLTLGLILSISLLLTLVVFAYKLYRWHKYGKRSLRTRMEEMELREMVVGKAYGGRYKNRSQVTRYRDEVEEEVEVA</sequence>
<name>A0A9N9LCC0_9HELO</name>
<dbReference type="EMBL" id="CAJVRM010000049">
    <property type="protein sequence ID" value="CAG8972619.1"/>
    <property type="molecule type" value="Genomic_DNA"/>
</dbReference>
<evidence type="ECO:0000256" key="2">
    <source>
        <dbReference type="SAM" id="Phobius"/>
    </source>
</evidence>
<accession>A0A9N9LCC0</accession>
<reference evidence="3" key="1">
    <citation type="submission" date="2021-07" db="EMBL/GenBank/DDBJ databases">
        <authorList>
            <person name="Durling M."/>
        </authorList>
    </citation>
    <scope>NUCLEOTIDE SEQUENCE</scope>
</reference>
<evidence type="ECO:0000313" key="3">
    <source>
        <dbReference type="EMBL" id="CAG8972619.1"/>
    </source>
</evidence>
<feature type="region of interest" description="Disordered" evidence="1">
    <location>
        <begin position="19"/>
        <end position="48"/>
    </location>
</feature>